<dbReference type="InterPro" id="IPR051953">
    <property type="entry name" value="Plant_SW-associated_TFs"/>
</dbReference>
<evidence type="ECO:0000256" key="6">
    <source>
        <dbReference type="ARBA" id="ARBA00023242"/>
    </source>
</evidence>
<keyword evidence="3" id="KW-0805">Transcription regulation</keyword>
<dbReference type="InterPro" id="IPR001005">
    <property type="entry name" value="SANT/Myb"/>
</dbReference>
<dbReference type="GO" id="GO:0003677">
    <property type="term" value="F:DNA binding"/>
    <property type="evidence" value="ECO:0007669"/>
    <property type="project" value="UniProtKB-KW"/>
</dbReference>
<keyword evidence="2" id="KW-0677">Repeat</keyword>
<keyword evidence="4" id="KW-0238">DNA-binding</keyword>
<dbReference type="CDD" id="cd00167">
    <property type="entry name" value="SANT"/>
    <property type="match status" value="1"/>
</dbReference>
<name>A0A9K3E9Q1_HELAN</name>
<dbReference type="PANTHER" id="PTHR47997">
    <property type="entry name" value="MYB DOMAIN PROTEIN 55"/>
    <property type="match status" value="1"/>
</dbReference>
<sequence>MKTNLKKGSWSVEEDQKLISYIKRYGIWNWSQMPKFAGLSRNGKSCRLR</sequence>
<evidence type="ECO:0000313" key="10">
    <source>
        <dbReference type="Proteomes" id="UP000215914"/>
    </source>
</evidence>
<dbReference type="SUPFAM" id="SSF46689">
    <property type="entry name" value="Homeodomain-like"/>
    <property type="match status" value="1"/>
</dbReference>
<dbReference type="Gramene" id="mRNA:HanXRQr2_Chr14g0641511">
    <property type="protein sequence ID" value="mRNA:HanXRQr2_Chr14g0641511"/>
    <property type="gene ID" value="HanXRQr2_Chr14g0641511"/>
</dbReference>
<dbReference type="Proteomes" id="UP000215914">
    <property type="component" value="Unassembled WGS sequence"/>
</dbReference>
<organism evidence="9 10">
    <name type="scientific">Helianthus annuus</name>
    <name type="common">Common sunflower</name>
    <dbReference type="NCBI Taxonomy" id="4232"/>
    <lineage>
        <taxon>Eukaryota</taxon>
        <taxon>Viridiplantae</taxon>
        <taxon>Streptophyta</taxon>
        <taxon>Embryophyta</taxon>
        <taxon>Tracheophyta</taxon>
        <taxon>Spermatophyta</taxon>
        <taxon>Magnoliopsida</taxon>
        <taxon>eudicotyledons</taxon>
        <taxon>Gunneridae</taxon>
        <taxon>Pentapetalae</taxon>
        <taxon>asterids</taxon>
        <taxon>campanulids</taxon>
        <taxon>Asterales</taxon>
        <taxon>Asteraceae</taxon>
        <taxon>Asteroideae</taxon>
        <taxon>Heliantheae alliance</taxon>
        <taxon>Heliantheae</taxon>
        <taxon>Helianthus</taxon>
    </lineage>
</organism>
<dbReference type="PROSITE" id="PS51294">
    <property type="entry name" value="HTH_MYB"/>
    <property type="match status" value="1"/>
</dbReference>
<feature type="domain" description="HTH myb-type" evidence="8">
    <location>
        <begin position="1"/>
        <end position="49"/>
    </location>
</feature>
<evidence type="ECO:0000259" key="8">
    <source>
        <dbReference type="PROSITE" id="PS51294"/>
    </source>
</evidence>
<evidence type="ECO:0000256" key="1">
    <source>
        <dbReference type="ARBA" id="ARBA00004123"/>
    </source>
</evidence>
<keyword evidence="6" id="KW-0539">Nucleus</keyword>
<evidence type="ECO:0000256" key="2">
    <source>
        <dbReference type="ARBA" id="ARBA00022737"/>
    </source>
</evidence>
<reference evidence="9" key="2">
    <citation type="submission" date="2020-06" db="EMBL/GenBank/DDBJ databases">
        <title>Helianthus annuus Genome sequencing and assembly Release 2.</title>
        <authorList>
            <person name="Gouzy J."/>
            <person name="Langlade N."/>
            <person name="Munos S."/>
        </authorList>
    </citation>
    <scope>NUCLEOTIDE SEQUENCE</scope>
    <source>
        <tissue evidence="9">Leaves</tissue>
    </source>
</reference>
<accession>A0A9K3E9Q1</accession>
<dbReference type="GO" id="GO:0005634">
    <property type="term" value="C:nucleus"/>
    <property type="evidence" value="ECO:0007669"/>
    <property type="project" value="UniProtKB-SubCell"/>
</dbReference>
<gene>
    <name evidence="9" type="ORF">HanXRQr2_Chr14g0641511</name>
</gene>
<keyword evidence="10" id="KW-1185">Reference proteome</keyword>
<evidence type="ECO:0000256" key="5">
    <source>
        <dbReference type="ARBA" id="ARBA00023163"/>
    </source>
</evidence>
<dbReference type="PANTHER" id="PTHR47997:SF28">
    <property type="entry name" value="TRANSCRIPTION FACTOR MYB15-LIKE"/>
    <property type="match status" value="1"/>
</dbReference>
<comment type="caution">
    <text evidence="9">The sequence shown here is derived from an EMBL/GenBank/DDBJ whole genome shotgun (WGS) entry which is preliminary data.</text>
</comment>
<dbReference type="Pfam" id="PF00249">
    <property type="entry name" value="Myb_DNA-binding"/>
    <property type="match status" value="1"/>
</dbReference>
<keyword evidence="5" id="KW-0804">Transcription</keyword>
<feature type="domain" description="Myb-like" evidence="7">
    <location>
        <begin position="2"/>
        <end position="49"/>
    </location>
</feature>
<dbReference type="EMBL" id="MNCJ02000329">
    <property type="protein sequence ID" value="KAF5768863.1"/>
    <property type="molecule type" value="Genomic_DNA"/>
</dbReference>
<evidence type="ECO:0000256" key="4">
    <source>
        <dbReference type="ARBA" id="ARBA00023125"/>
    </source>
</evidence>
<comment type="subcellular location">
    <subcellularLocation>
        <location evidence="1">Nucleus</location>
    </subcellularLocation>
</comment>
<protein>
    <submittedName>
        <fullName evidence="9">Transcription factor MYB-related family</fullName>
    </submittedName>
</protein>
<dbReference type="AlphaFoldDB" id="A0A9K3E9Q1"/>
<dbReference type="InterPro" id="IPR009057">
    <property type="entry name" value="Homeodomain-like_sf"/>
</dbReference>
<evidence type="ECO:0000259" key="7">
    <source>
        <dbReference type="PROSITE" id="PS50090"/>
    </source>
</evidence>
<dbReference type="InterPro" id="IPR017930">
    <property type="entry name" value="Myb_dom"/>
</dbReference>
<dbReference type="PROSITE" id="PS50090">
    <property type="entry name" value="MYB_LIKE"/>
    <property type="match status" value="1"/>
</dbReference>
<evidence type="ECO:0000256" key="3">
    <source>
        <dbReference type="ARBA" id="ARBA00023015"/>
    </source>
</evidence>
<reference evidence="9" key="1">
    <citation type="journal article" date="2017" name="Nature">
        <title>The sunflower genome provides insights into oil metabolism, flowering and Asterid evolution.</title>
        <authorList>
            <person name="Badouin H."/>
            <person name="Gouzy J."/>
            <person name="Grassa C.J."/>
            <person name="Murat F."/>
            <person name="Staton S.E."/>
            <person name="Cottret L."/>
            <person name="Lelandais-Briere C."/>
            <person name="Owens G.L."/>
            <person name="Carrere S."/>
            <person name="Mayjonade B."/>
            <person name="Legrand L."/>
            <person name="Gill N."/>
            <person name="Kane N.C."/>
            <person name="Bowers J.E."/>
            <person name="Hubner S."/>
            <person name="Bellec A."/>
            <person name="Berard A."/>
            <person name="Berges H."/>
            <person name="Blanchet N."/>
            <person name="Boniface M.C."/>
            <person name="Brunel D."/>
            <person name="Catrice O."/>
            <person name="Chaidir N."/>
            <person name="Claudel C."/>
            <person name="Donnadieu C."/>
            <person name="Faraut T."/>
            <person name="Fievet G."/>
            <person name="Helmstetter N."/>
            <person name="King M."/>
            <person name="Knapp S.J."/>
            <person name="Lai Z."/>
            <person name="Le Paslier M.C."/>
            <person name="Lippi Y."/>
            <person name="Lorenzon L."/>
            <person name="Mandel J.R."/>
            <person name="Marage G."/>
            <person name="Marchand G."/>
            <person name="Marquand E."/>
            <person name="Bret-Mestries E."/>
            <person name="Morien E."/>
            <person name="Nambeesan S."/>
            <person name="Nguyen T."/>
            <person name="Pegot-Espagnet P."/>
            <person name="Pouilly N."/>
            <person name="Raftis F."/>
            <person name="Sallet E."/>
            <person name="Schiex T."/>
            <person name="Thomas J."/>
            <person name="Vandecasteele C."/>
            <person name="Vares D."/>
            <person name="Vear F."/>
            <person name="Vautrin S."/>
            <person name="Crespi M."/>
            <person name="Mangin B."/>
            <person name="Burke J.M."/>
            <person name="Salse J."/>
            <person name="Munos S."/>
            <person name="Vincourt P."/>
            <person name="Rieseberg L.H."/>
            <person name="Langlade N.B."/>
        </authorList>
    </citation>
    <scope>NUCLEOTIDE SEQUENCE</scope>
    <source>
        <tissue evidence="9">Leaves</tissue>
    </source>
</reference>
<evidence type="ECO:0000313" key="9">
    <source>
        <dbReference type="EMBL" id="KAF5768863.1"/>
    </source>
</evidence>
<proteinExistence type="predicted"/>
<dbReference type="Gene3D" id="1.10.10.60">
    <property type="entry name" value="Homeodomain-like"/>
    <property type="match status" value="1"/>
</dbReference>